<dbReference type="PIRSF" id="PIRSF029644">
    <property type="entry name" value="UCP029644"/>
    <property type="match status" value="1"/>
</dbReference>
<dbReference type="Proteomes" id="UP000092125">
    <property type="component" value="Unassembled WGS sequence"/>
</dbReference>
<reference evidence="2 3" key="1">
    <citation type="submission" date="2016-05" db="EMBL/GenBank/DDBJ databases">
        <title>Draft Genome Sequences of Stenotrophomonas maltophilia Strains Sm32COP, Sm41DVV, Sm46PAILV, SmF3, SmF22, SmSOFb1 and SmCVFa1, Isolated from Different Manures, in France.</title>
        <authorList>
            <person name="Nazaret S."/>
            <person name="Bodilis J."/>
        </authorList>
    </citation>
    <scope>NUCLEOTIDE SEQUENCE [LARGE SCALE GENOMIC DNA]</scope>
    <source>
        <strain evidence="2 3">Sm41DVV</strain>
    </source>
</reference>
<dbReference type="InterPro" id="IPR006860">
    <property type="entry name" value="FecR"/>
</dbReference>
<protein>
    <submittedName>
        <fullName evidence="2">Peptidoglycan-binding protein LysM</fullName>
    </submittedName>
</protein>
<dbReference type="Gene3D" id="2.60.40.10">
    <property type="entry name" value="Immunoglobulins"/>
    <property type="match status" value="2"/>
</dbReference>
<evidence type="ECO:0000259" key="1">
    <source>
        <dbReference type="SMART" id="SM00257"/>
    </source>
</evidence>
<dbReference type="SMART" id="SM00257">
    <property type="entry name" value="LysM"/>
    <property type="match status" value="1"/>
</dbReference>
<dbReference type="Gene3D" id="3.10.350.10">
    <property type="entry name" value="LysM domain"/>
    <property type="match status" value="1"/>
</dbReference>
<comment type="caution">
    <text evidence="2">The sequence shown here is derived from an EMBL/GenBank/DDBJ whole genome shotgun (WGS) entry which is preliminary data.</text>
</comment>
<dbReference type="Pfam" id="PF01476">
    <property type="entry name" value="LysM"/>
    <property type="match status" value="1"/>
</dbReference>
<dbReference type="InterPro" id="IPR016930">
    <property type="entry name" value="UCP029644"/>
</dbReference>
<dbReference type="InterPro" id="IPR013783">
    <property type="entry name" value="Ig-like_fold"/>
</dbReference>
<proteinExistence type="predicted"/>
<accession>A0AAP7GT59</accession>
<dbReference type="InterPro" id="IPR018392">
    <property type="entry name" value="LysM"/>
</dbReference>
<evidence type="ECO:0000313" key="3">
    <source>
        <dbReference type="Proteomes" id="UP000092125"/>
    </source>
</evidence>
<dbReference type="Gene3D" id="2.60.120.1440">
    <property type="match status" value="1"/>
</dbReference>
<dbReference type="CDD" id="cd00118">
    <property type="entry name" value="LysM"/>
    <property type="match status" value="1"/>
</dbReference>
<name>A0AAP7GT59_STEMA</name>
<dbReference type="Pfam" id="PF04773">
    <property type="entry name" value="FecR"/>
    <property type="match status" value="1"/>
</dbReference>
<dbReference type="PANTHER" id="PTHR38731">
    <property type="entry name" value="LIPL45-RELATED LIPOPROTEIN-RELATED"/>
    <property type="match status" value="1"/>
</dbReference>
<dbReference type="AlphaFoldDB" id="A0AAP7GT59"/>
<dbReference type="SUPFAM" id="SSF54106">
    <property type="entry name" value="LysM domain"/>
    <property type="match status" value="1"/>
</dbReference>
<organism evidence="2 3">
    <name type="scientific">Stenotrophomonas maltophilia</name>
    <name type="common">Pseudomonas maltophilia</name>
    <name type="synonym">Xanthomonas maltophilia</name>
    <dbReference type="NCBI Taxonomy" id="40324"/>
    <lineage>
        <taxon>Bacteria</taxon>
        <taxon>Pseudomonadati</taxon>
        <taxon>Pseudomonadota</taxon>
        <taxon>Gammaproteobacteria</taxon>
        <taxon>Lysobacterales</taxon>
        <taxon>Lysobacteraceae</taxon>
        <taxon>Stenotrophomonas</taxon>
        <taxon>Stenotrophomonas maltophilia group</taxon>
    </lineage>
</organism>
<feature type="domain" description="LysM" evidence="1">
    <location>
        <begin position="49"/>
        <end position="96"/>
    </location>
</feature>
<dbReference type="InterPro" id="IPR036779">
    <property type="entry name" value="LysM_dom_sf"/>
</dbReference>
<dbReference type="EMBL" id="LYVI01000004">
    <property type="protein sequence ID" value="OBU62137.1"/>
    <property type="molecule type" value="Genomic_DNA"/>
</dbReference>
<sequence>MGSCCCASALPGLQTVTFVRTSPFITRLQRVLLCALLLLPAIAAAQDWNYRVRPGDTLWDLGGLYLKPSVPWQQLQQHNRIANPYQLPPGQLLRFPISWLRTEPAPARVLSVRGKVGLVGGDGSATRAVRAGEQLRIGDTVETEGDSSITLEFADASRLQLREYSRLRLDQLSRYGRTGMVDTRLRLQQGRASNRVTPARGPASRYIIDAPTATSSVRGTVFRVSAGDGDAGRIGATEVLEGRVQVANTHGQRLVRPGQASRNASADKAPAAVAALLPAPTLRQDELKLAPLPSLLAWDPVAGADHYRVEVVQAATPEILLFAATTADTRLAIGDLPPGELRVLLRAVDAQGVEGLDASADFELSDQPPPPLTVSPLHGQTVNSDRPRFRWTQAPGASSSVLQVAAEPTFTQPLQEQASTGTDLRLAQPLPPGQYYWRVASRDDNGHQGRYGQALPLQLTNEPVDPALQPPEAAHGQLTLRWQAGSEGQRYRVQVDRRGDFASPMLDETVEQPQVSFKRPWSGTLHVRVQYIDDDGHAGDFSPAQQVKLPCRLCYGAGGGGALLLWLLL</sequence>
<gene>
    <name evidence="2" type="ORF">A9K56_07300</name>
</gene>
<evidence type="ECO:0000313" key="2">
    <source>
        <dbReference type="EMBL" id="OBU62137.1"/>
    </source>
</evidence>